<sequence>MALFCGLGAILGRLADSQDGVIAASNSVALPLLFLSETFVTPDLLPSWFRPITNLSPLTYFARGVRYLTYEQGSVPVVGATDPTTLALFQLGVLAVLSLVFFVVGAYAVPRTD</sequence>
<feature type="transmembrane region" description="Helical" evidence="5">
    <location>
        <begin position="87"/>
        <end position="109"/>
    </location>
</feature>
<evidence type="ECO:0000256" key="5">
    <source>
        <dbReference type="SAM" id="Phobius"/>
    </source>
</evidence>
<dbReference type="PANTHER" id="PTHR43229:SF6">
    <property type="entry name" value="ABC-TYPE MULTIDRUG TRANSPORT SYSTEM, PERMEASE COMPONENT"/>
    <property type="match status" value="1"/>
</dbReference>
<keyword evidence="4 5" id="KW-0472">Membrane</keyword>
<gene>
    <name evidence="7" type="ORF">SY89_02319</name>
</gene>
<proteinExistence type="predicted"/>
<reference evidence="8" key="1">
    <citation type="submission" date="2013-11" db="EMBL/GenBank/DDBJ databases">
        <authorList>
            <person name="Hoang H.T."/>
            <person name="Killian M.L."/>
            <person name="Madson D.M."/>
            <person name="Arruda P.H.E."/>
            <person name="Sun D."/>
            <person name="Schwartz K.J."/>
            <person name="Yoon K."/>
        </authorList>
    </citation>
    <scope>NUCLEOTIDE SEQUENCE [LARGE SCALE GENOMIC DNA]</scope>
    <source>
        <strain evidence="8">CDK2</strain>
    </source>
</reference>
<comment type="subcellular location">
    <subcellularLocation>
        <location evidence="1">Membrane</location>
        <topology evidence="1">Multi-pass membrane protein</topology>
    </subcellularLocation>
</comment>
<evidence type="ECO:0000256" key="4">
    <source>
        <dbReference type="ARBA" id="ARBA00023136"/>
    </source>
</evidence>
<dbReference type="InterPro" id="IPR047817">
    <property type="entry name" value="ABC2_TM_bact-type"/>
</dbReference>
<dbReference type="InterPro" id="IPR051784">
    <property type="entry name" value="Nod_factor_ABC_transporter"/>
</dbReference>
<dbReference type="Pfam" id="PF01061">
    <property type="entry name" value="ABC2_membrane"/>
    <property type="match status" value="1"/>
</dbReference>
<dbReference type="STRING" id="699431.SY89_02319"/>
<evidence type="ECO:0000313" key="7">
    <source>
        <dbReference type="EMBL" id="KPN31571.1"/>
    </source>
</evidence>
<accession>A0A0N8I081</accession>
<dbReference type="AlphaFoldDB" id="A0A0N8I081"/>
<organism evidence="7 8">
    <name type="scientific">Halolamina pelagica</name>
    <dbReference type="NCBI Taxonomy" id="699431"/>
    <lineage>
        <taxon>Archaea</taxon>
        <taxon>Methanobacteriati</taxon>
        <taxon>Methanobacteriota</taxon>
        <taxon>Stenosarchaea group</taxon>
        <taxon>Halobacteria</taxon>
        <taxon>Halobacteriales</taxon>
        <taxon>Haloferacaceae</taxon>
    </lineage>
</organism>
<dbReference type="PANTHER" id="PTHR43229">
    <property type="entry name" value="NODULATION PROTEIN J"/>
    <property type="match status" value="1"/>
</dbReference>
<evidence type="ECO:0000256" key="3">
    <source>
        <dbReference type="ARBA" id="ARBA00022989"/>
    </source>
</evidence>
<feature type="domain" description="ABC transmembrane type-2" evidence="6">
    <location>
        <begin position="1"/>
        <end position="112"/>
    </location>
</feature>
<evidence type="ECO:0000259" key="6">
    <source>
        <dbReference type="PROSITE" id="PS51012"/>
    </source>
</evidence>
<dbReference type="PATRIC" id="fig|699431.3.peg.2379"/>
<dbReference type="Proteomes" id="UP000050535">
    <property type="component" value="Unassembled WGS sequence"/>
</dbReference>
<dbReference type="PROSITE" id="PS51012">
    <property type="entry name" value="ABC_TM2"/>
    <property type="match status" value="1"/>
</dbReference>
<protein>
    <submittedName>
        <fullName evidence="7">Daunorubicin resistance ABC transporter membrane protein</fullName>
    </submittedName>
</protein>
<dbReference type="EMBL" id="LGUC01000001">
    <property type="protein sequence ID" value="KPN31571.1"/>
    <property type="molecule type" value="Genomic_DNA"/>
</dbReference>
<keyword evidence="2 5" id="KW-0812">Transmembrane</keyword>
<evidence type="ECO:0000256" key="2">
    <source>
        <dbReference type="ARBA" id="ARBA00022692"/>
    </source>
</evidence>
<name>A0A0N8I081_9EURY</name>
<keyword evidence="8" id="KW-1185">Reference proteome</keyword>
<evidence type="ECO:0000313" key="8">
    <source>
        <dbReference type="Proteomes" id="UP000050535"/>
    </source>
</evidence>
<dbReference type="GO" id="GO:0016020">
    <property type="term" value="C:membrane"/>
    <property type="evidence" value="ECO:0007669"/>
    <property type="project" value="UniProtKB-SubCell"/>
</dbReference>
<dbReference type="InterPro" id="IPR013525">
    <property type="entry name" value="ABC2_TM"/>
</dbReference>
<keyword evidence="3 5" id="KW-1133">Transmembrane helix</keyword>
<evidence type="ECO:0000256" key="1">
    <source>
        <dbReference type="ARBA" id="ARBA00004141"/>
    </source>
</evidence>
<comment type="caution">
    <text evidence="7">The sequence shown here is derived from an EMBL/GenBank/DDBJ whole genome shotgun (WGS) entry which is preliminary data.</text>
</comment>
<dbReference type="GO" id="GO:0140359">
    <property type="term" value="F:ABC-type transporter activity"/>
    <property type="evidence" value="ECO:0007669"/>
    <property type="project" value="InterPro"/>
</dbReference>